<name>A0A8H6XSH2_9AGAR</name>
<dbReference type="EMBL" id="JACAZI010000013">
    <property type="protein sequence ID" value="KAF7345929.1"/>
    <property type="molecule type" value="Genomic_DNA"/>
</dbReference>
<keyword evidence="1" id="KW-1133">Transmembrane helix</keyword>
<dbReference type="AlphaFoldDB" id="A0A8H6XSH2"/>
<comment type="caution">
    <text evidence="2">The sequence shown here is derived from an EMBL/GenBank/DDBJ whole genome shotgun (WGS) entry which is preliminary data.</text>
</comment>
<organism evidence="2 3">
    <name type="scientific">Mycena venus</name>
    <dbReference type="NCBI Taxonomy" id="2733690"/>
    <lineage>
        <taxon>Eukaryota</taxon>
        <taxon>Fungi</taxon>
        <taxon>Dikarya</taxon>
        <taxon>Basidiomycota</taxon>
        <taxon>Agaricomycotina</taxon>
        <taxon>Agaricomycetes</taxon>
        <taxon>Agaricomycetidae</taxon>
        <taxon>Agaricales</taxon>
        <taxon>Marasmiineae</taxon>
        <taxon>Mycenaceae</taxon>
        <taxon>Mycena</taxon>
    </lineage>
</organism>
<keyword evidence="1" id="KW-0812">Transmembrane</keyword>
<feature type="transmembrane region" description="Helical" evidence="1">
    <location>
        <begin position="26"/>
        <end position="52"/>
    </location>
</feature>
<evidence type="ECO:0000313" key="3">
    <source>
        <dbReference type="Proteomes" id="UP000620124"/>
    </source>
</evidence>
<keyword evidence="1" id="KW-0472">Membrane</keyword>
<dbReference type="OrthoDB" id="3102203at2759"/>
<dbReference type="Proteomes" id="UP000620124">
    <property type="component" value="Unassembled WGS sequence"/>
</dbReference>
<evidence type="ECO:0000313" key="2">
    <source>
        <dbReference type="EMBL" id="KAF7345929.1"/>
    </source>
</evidence>
<sequence length="205" mass="22744">MSNDTLLPDGSKLILRTAYTSREDRGVAVLVVISSCSFTAVIGLLLAISVSAFNTRSWNTDKHSHLFVRSQVAAYFISLLLSDLIQTLGSILNVKWIGGRAVAVGEQALQAKLLAMDHFTEFQATGVGSLRGTLLQESCWTTYVYGCWIQLCALYPGLPSSAWQYRIRRQAFFFPKNWIGMARRPKPRRHARQTDACLSGNEALA</sequence>
<proteinExistence type="predicted"/>
<reference evidence="2" key="1">
    <citation type="submission" date="2020-05" db="EMBL/GenBank/DDBJ databases">
        <title>Mycena genomes resolve the evolution of fungal bioluminescence.</title>
        <authorList>
            <person name="Tsai I.J."/>
        </authorList>
    </citation>
    <scope>NUCLEOTIDE SEQUENCE</scope>
    <source>
        <strain evidence="2">CCC161011</strain>
    </source>
</reference>
<evidence type="ECO:0000256" key="1">
    <source>
        <dbReference type="SAM" id="Phobius"/>
    </source>
</evidence>
<keyword evidence="3" id="KW-1185">Reference proteome</keyword>
<protein>
    <submittedName>
        <fullName evidence="2">Git3 domain-containing protein</fullName>
    </submittedName>
</protein>
<gene>
    <name evidence="2" type="ORF">MVEN_01615200</name>
</gene>
<feature type="transmembrane region" description="Helical" evidence="1">
    <location>
        <begin position="72"/>
        <end position="92"/>
    </location>
</feature>
<accession>A0A8H6XSH2</accession>